<protein>
    <submittedName>
        <fullName evidence="1">Uncharacterized protein</fullName>
    </submittedName>
</protein>
<dbReference type="RefSeq" id="WP_116043796.1">
    <property type="nucleotide sequence ID" value="NZ_QUBQ01000001.1"/>
</dbReference>
<organism evidence="1 2">
    <name type="scientific">Paenibacillus paeoniae</name>
    <dbReference type="NCBI Taxonomy" id="2292705"/>
    <lineage>
        <taxon>Bacteria</taxon>
        <taxon>Bacillati</taxon>
        <taxon>Bacillota</taxon>
        <taxon>Bacilli</taxon>
        <taxon>Bacillales</taxon>
        <taxon>Paenibacillaceae</taxon>
        <taxon>Paenibacillus</taxon>
    </lineage>
</organism>
<keyword evidence="2" id="KW-1185">Reference proteome</keyword>
<evidence type="ECO:0000313" key="1">
    <source>
        <dbReference type="EMBL" id="REK76712.1"/>
    </source>
</evidence>
<dbReference type="Proteomes" id="UP000261905">
    <property type="component" value="Unassembled WGS sequence"/>
</dbReference>
<dbReference type="OrthoDB" id="2155647at2"/>
<comment type="caution">
    <text evidence="1">The sequence shown here is derived from an EMBL/GenBank/DDBJ whole genome shotgun (WGS) entry which is preliminary data.</text>
</comment>
<name>A0A371PKJ4_9BACL</name>
<reference evidence="1 2" key="1">
    <citation type="submission" date="2018-08" db="EMBL/GenBank/DDBJ databases">
        <title>Paenibacillus sp. M4BSY-1, whole genome shotgun sequence.</title>
        <authorList>
            <person name="Tuo L."/>
        </authorList>
    </citation>
    <scope>NUCLEOTIDE SEQUENCE [LARGE SCALE GENOMIC DNA]</scope>
    <source>
        <strain evidence="1 2">M4BSY-1</strain>
    </source>
</reference>
<evidence type="ECO:0000313" key="2">
    <source>
        <dbReference type="Proteomes" id="UP000261905"/>
    </source>
</evidence>
<accession>A0A371PKJ4</accession>
<proteinExistence type="predicted"/>
<gene>
    <name evidence="1" type="ORF">DX130_06645</name>
</gene>
<dbReference type="EMBL" id="QUBQ01000001">
    <property type="protein sequence ID" value="REK76712.1"/>
    <property type="molecule type" value="Genomic_DNA"/>
</dbReference>
<dbReference type="AlphaFoldDB" id="A0A371PKJ4"/>
<sequence length="188" mass="21699">MSLFYYIAANHELPTGSFGHKKQVMTIMEYLTNVNPSAREQFGMQVMLEKDPEGKQLMEVFETEEDAAGIYVVRLDNAEVAKVFTLPFVYQVNPEGGSYTIDDSLQEKIPHLYIGSQKCVSTLLSYLDEQMKTGDKVELYSCWADGLERFEEQPIKELELNCTISEWSEHKPFSWKKRQLIRLVKDVP</sequence>